<dbReference type="STRING" id="1283841.A0A084QVX2"/>
<name>A0A084QVX2_STAC4</name>
<gene>
    <name evidence="2" type="ORF">S40285_02544</name>
</gene>
<dbReference type="OMA" id="FNVRILS"/>
<reference evidence="2 3" key="1">
    <citation type="journal article" date="2014" name="BMC Genomics">
        <title>Comparative genome sequencing reveals chemotype-specific gene clusters in the toxigenic black mold Stachybotrys.</title>
        <authorList>
            <person name="Semeiks J."/>
            <person name="Borek D."/>
            <person name="Otwinowski Z."/>
            <person name="Grishin N.V."/>
        </authorList>
    </citation>
    <scope>NUCLEOTIDE SEQUENCE [LARGE SCALE GENOMIC DNA]</scope>
    <source>
        <strain evidence="2 3">IBT 40285</strain>
    </source>
</reference>
<proteinExistence type="predicted"/>
<dbReference type="EMBL" id="KL660000">
    <property type="protein sequence ID" value="KFA68107.1"/>
    <property type="molecule type" value="Genomic_DNA"/>
</dbReference>
<dbReference type="OrthoDB" id="5345494at2759"/>
<feature type="region of interest" description="Disordered" evidence="1">
    <location>
        <begin position="1"/>
        <end position="21"/>
    </location>
</feature>
<protein>
    <recommendedName>
        <fullName evidence="4">F-box domain-containing protein</fullName>
    </recommendedName>
</protein>
<dbReference type="AlphaFoldDB" id="A0A084QVX2"/>
<sequence length="476" mass="52158">MSYELPIHPTLSETQSDSIPPPPPAASLVDILLNSIVLTHTVPYLSISGLLNLAATSRTIRDILYHSPGVFRHLDLSTVKAAQFQISRIDRGGETWRNVQLDEHLTEDEFYSGPLRGVFSILQRRDILRNVQTLILDGLSVTSDLCHDIINDPSFNVRILSIRDVKNLNHGKLRGTLQYACRPNRPEGMPKLQALYVFGSKGVTAPATTTPTAASISAFLNQKSHQVLSSSLQHQGDPWWSRKGKIVNKPVLDEWIGCLQACEGIVAFDAVLCKGPRHTTARHNTAAVATFAVPPCKSCNLAPEGIIEPNAPIHPAYLPLLSPPPIMSSSLRAATKPIGCAEAFVARCFDCLRERYCASCNKWWCESCYTVPSVSTVAAENVHIVDGDSDGEGWNLSDDPEAEPPAHLKIKARISKSCWECGSNCEDCITQTQKCCKKCRGGYCTVHNEGSCSSYCDWCVSRGRGLAGGHQRQQRA</sequence>
<evidence type="ECO:0000313" key="3">
    <source>
        <dbReference type="Proteomes" id="UP000028524"/>
    </source>
</evidence>
<dbReference type="InParanoid" id="A0A084QVX2"/>
<evidence type="ECO:0000313" key="2">
    <source>
        <dbReference type="EMBL" id="KFA68107.1"/>
    </source>
</evidence>
<evidence type="ECO:0008006" key="4">
    <source>
        <dbReference type="Google" id="ProtNLM"/>
    </source>
</evidence>
<organism evidence="2 3">
    <name type="scientific">Stachybotrys chlorohalonatus (strain IBT 40285)</name>
    <dbReference type="NCBI Taxonomy" id="1283841"/>
    <lineage>
        <taxon>Eukaryota</taxon>
        <taxon>Fungi</taxon>
        <taxon>Dikarya</taxon>
        <taxon>Ascomycota</taxon>
        <taxon>Pezizomycotina</taxon>
        <taxon>Sordariomycetes</taxon>
        <taxon>Hypocreomycetidae</taxon>
        <taxon>Hypocreales</taxon>
        <taxon>Stachybotryaceae</taxon>
        <taxon>Stachybotrys</taxon>
    </lineage>
</organism>
<evidence type="ECO:0000256" key="1">
    <source>
        <dbReference type="SAM" id="MobiDB-lite"/>
    </source>
</evidence>
<dbReference type="Proteomes" id="UP000028524">
    <property type="component" value="Unassembled WGS sequence"/>
</dbReference>
<accession>A0A084QVX2</accession>
<dbReference type="HOGENOM" id="CLU_037759_0_0_1"/>
<keyword evidence="3" id="KW-1185">Reference proteome</keyword>